<evidence type="ECO:0000259" key="1">
    <source>
        <dbReference type="Pfam" id="PF08348"/>
    </source>
</evidence>
<feature type="domain" description="YheO-like" evidence="1">
    <location>
        <begin position="11"/>
        <end position="121"/>
    </location>
</feature>
<dbReference type="RefSeq" id="WP_129886140.1">
    <property type="nucleotide sequence ID" value="NZ_CP035758.1"/>
</dbReference>
<dbReference type="EMBL" id="CP035758">
    <property type="protein sequence ID" value="QBD75542.1"/>
    <property type="molecule type" value="Genomic_DNA"/>
</dbReference>
<accession>A0A4P6JKP5</accession>
<sequence length="226" mass="25173">MQQVESETFLLAQVKQIAEAILYMFGEEHCEVLIHDFRQPDHPIIWIGGHLTGRHVGGAMSQIGLEMLAQGDEARARINYTVQTDDGKRLKASMVPLRNAEGQVFAALCLKFDITPLLSLEHLLHHWLSSDETSPPVSNVHYSDSSADVAQAILDDVVHQRGLRHPPLDAAGRIALMRALQQHGFFGIRRAVPILADYLQLSRASIYHYLKQVSPQQSGALLEGEE</sequence>
<dbReference type="InterPro" id="IPR039446">
    <property type="entry name" value="DauR-like"/>
</dbReference>
<reference evidence="3 4" key="1">
    <citation type="submission" date="2019-01" db="EMBL/GenBank/DDBJ databases">
        <title>Ktedonosporobacter rubrisoli SCAWS-G2.</title>
        <authorList>
            <person name="Huang Y."/>
            <person name="Yan B."/>
        </authorList>
    </citation>
    <scope>NUCLEOTIDE SEQUENCE [LARGE SCALE GENOMIC DNA]</scope>
    <source>
        <strain evidence="3 4">SCAWS-G2</strain>
    </source>
</reference>
<organism evidence="3 4">
    <name type="scientific">Ktedonosporobacter rubrisoli</name>
    <dbReference type="NCBI Taxonomy" id="2509675"/>
    <lineage>
        <taxon>Bacteria</taxon>
        <taxon>Bacillati</taxon>
        <taxon>Chloroflexota</taxon>
        <taxon>Ktedonobacteria</taxon>
        <taxon>Ktedonobacterales</taxon>
        <taxon>Ktedonosporobacteraceae</taxon>
        <taxon>Ktedonosporobacter</taxon>
    </lineage>
</organism>
<evidence type="ECO:0000259" key="2">
    <source>
        <dbReference type="Pfam" id="PF13309"/>
    </source>
</evidence>
<dbReference type="PANTHER" id="PTHR35568:SF1">
    <property type="entry name" value="TRANSCRIPTIONAL REGULATOR DAUR"/>
    <property type="match status" value="1"/>
</dbReference>
<evidence type="ECO:0000313" key="4">
    <source>
        <dbReference type="Proteomes" id="UP000290365"/>
    </source>
</evidence>
<dbReference type="Pfam" id="PF08348">
    <property type="entry name" value="PAS_6"/>
    <property type="match status" value="1"/>
</dbReference>
<dbReference type="KEGG" id="kbs:EPA93_05795"/>
<feature type="domain" description="Transcriptional regulator DauR-like HTH" evidence="2">
    <location>
        <begin position="151"/>
        <end position="211"/>
    </location>
</feature>
<keyword evidence="4" id="KW-1185">Reference proteome</keyword>
<dbReference type="AlphaFoldDB" id="A0A4P6JKP5"/>
<dbReference type="Proteomes" id="UP000290365">
    <property type="component" value="Chromosome"/>
</dbReference>
<protein>
    <submittedName>
        <fullName evidence="3">Transcriptional regulator</fullName>
    </submittedName>
</protein>
<dbReference type="Pfam" id="PF13309">
    <property type="entry name" value="HTH_22"/>
    <property type="match status" value="1"/>
</dbReference>
<dbReference type="InterPro" id="IPR039445">
    <property type="entry name" value="DauR-like_HTH"/>
</dbReference>
<evidence type="ECO:0000313" key="3">
    <source>
        <dbReference type="EMBL" id="QBD75542.1"/>
    </source>
</evidence>
<dbReference type="InterPro" id="IPR013559">
    <property type="entry name" value="YheO"/>
</dbReference>
<name>A0A4P6JKP5_KTERU</name>
<dbReference type="OrthoDB" id="9796595at2"/>
<dbReference type="PANTHER" id="PTHR35568">
    <property type="entry name" value="TRANSCRIPTIONAL REGULATOR DAUR"/>
    <property type="match status" value="1"/>
</dbReference>
<gene>
    <name evidence="3" type="ORF">EPA93_05795</name>
</gene>
<proteinExistence type="predicted"/>